<dbReference type="PANTHER" id="PTHR11440">
    <property type="entry name" value="LECITHIN-CHOLESTEROL ACYLTRANSFERASE-RELATED"/>
    <property type="match status" value="1"/>
</dbReference>
<dbReference type="InterPro" id="IPR003386">
    <property type="entry name" value="LACT/PDAT_acylTrfase"/>
</dbReference>
<feature type="region of interest" description="Disordered" evidence="1">
    <location>
        <begin position="891"/>
        <end position="1048"/>
    </location>
</feature>
<sequence>MSSTLNSSKLPPHAVIMIPGLGGSILHGKDLVTGETEMIWPRLRHGNQVMSKYYKATLDPDTFELIPVDKTKIIFAPDDNFGIYSIDYLTPDVPLPHDTRSYYHDMIQMFLAYGYVPGISLFGYPYDWRQCVAADSIMNPLRTRIRQAFHACGNQKVDIITHSMGALVFRSFVQLFPDENEKFVRRWIAIAPPFQGATHVLRSLLFGYNLGLPKFVISPHLMQLMQHVIMLPFWFMQPTDLPYSPKLIVKYRDKDDLTFYGFHNQTDGTCMDCEAVHTLEEEEAMFEHIWGDPLFPSQIKDKLIFSTELREKLKMKNGEGDDVHLLTHSDRVYYRCKCGESFYVENGHATIPPSFSPSFLQNRANPAFWAYSDATLDGRDLQASERYLTNPIFRPFPTTQMMSPNHPPPQPRHSLHVFPDESGNAFYPFATQKQDPPQKGTHTHDFKRVALLPFVESEDAGESSLKSRILAGVFDVLSTTEYRLRRESDKKARDRFQESWQKALERSDELEFNKDDDEFDLILFGRDDRREGRGEDTTRLPLVEESVNGARELEAPNSLPSPSAQPKTVRAEPDNTLLPDLPSFESVPAQLPHSTKQDETSQKPPIATPSSSATPNQDPVPSTPSASHASNSSTPPTLDSSTPPSSRHTSSPTYSPQTPSPSSAPSLSPSNPLPTSLPAELIVDSNIDTRLFPAPHSGALSAHALFREIYGSTLWKRPSLSQYLARVESIRGLPVIVPDAGQFEFVSIYGSGLPTSWDCVVIDEGKEAGEGNKVCGPTDLVEEGIPHPVWTVVDGDRTVPTFCAVNDGMRADARFELKGALHVDILWDRRCLNIVAGVMGLPLPFVSVKKDRVEEKKKGFFEIGALPAKISTQRALKKTLRKTKDVPFAFAQPSSGFGFPEAEQMEGEERREGRREGREGNTAIPPLLPQPSPQPEKKSSVSLFGQLKLRVRRKKTEEKKDEGEGGKGGARAERMEGVDGETEDSDTDSGEQFGRESAFATVELRRGEREEEKEKEERDKHAEHGSSAESPNTQPSTATPCARDQPWE</sequence>
<accession>A0ABQ9YJ09</accession>
<dbReference type="SUPFAM" id="SSF53474">
    <property type="entry name" value="alpha/beta-Hydrolases"/>
    <property type="match status" value="1"/>
</dbReference>
<reference evidence="2 3" key="1">
    <citation type="journal article" date="2022" name="bioRxiv">
        <title>Genomics of Preaxostyla Flagellates Illuminates Evolutionary Transitions and the Path Towards Mitochondrial Loss.</title>
        <authorList>
            <person name="Novak L.V.F."/>
            <person name="Treitli S.C."/>
            <person name="Pyrih J."/>
            <person name="Halakuc P."/>
            <person name="Pipaliya S.V."/>
            <person name="Vacek V."/>
            <person name="Brzon O."/>
            <person name="Soukal P."/>
            <person name="Eme L."/>
            <person name="Dacks J.B."/>
            <person name="Karnkowska A."/>
            <person name="Elias M."/>
            <person name="Hampl V."/>
        </authorList>
    </citation>
    <scope>NUCLEOTIDE SEQUENCE [LARGE SCALE GENOMIC DNA]</scope>
    <source>
        <strain evidence="2">NAU3</strain>
        <tissue evidence="2">Gut</tissue>
    </source>
</reference>
<evidence type="ECO:0000313" key="2">
    <source>
        <dbReference type="EMBL" id="KAK2963720.1"/>
    </source>
</evidence>
<dbReference type="GO" id="GO:0016746">
    <property type="term" value="F:acyltransferase activity"/>
    <property type="evidence" value="ECO:0007669"/>
    <property type="project" value="UniProtKB-KW"/>
</dbReference>
<dbReference type="InterPro" id="IPR029058">
    <property type="entry name" value="AB_hydrolase_fold"/>
</dbReference>
<dbReference type="Pfam" id="PF02450">
    <property type="entry name" value="LCAT"/>
    <property type="match status" value="1"/>
</dbReference>
<dbReference type="EMBL" id="JARBJD010000005">
    <property type="protein sequence ID" value="KAK2963720.1"/>
    <property type="molecule type" value="Genomic_DNA"/>
</dbReference>
<proteinExistence type="predicted"/>
<feature type="compositionally biased region" description="Basic and acidic residues" evidence="1">
    <location>
        <begin position="907"/>
        <end position="919"/>
    </location>
</feature>
<organism evidence="2 3">
    <name type="scientific">Blattamonas nauphoetae</name>
    <dbReference type="NCBI Taxonomy" id="2049346"/>
    <lineage>
        <taxon>Eukaryota</taxon>
        <taxon>Metamonada</taxon>
        <taxon>Preaxostyla</taxon>
        <taxon>Oxymonadida</taxon>
        <taxon>Blattamonas</taxon>
    </lineage>
</organism>
<protein>
    <submittedName>
        <fullName evidence="2">Lecithin:cholesterol acyltransferase family protein</fullName>
    </submittedName>
</protein>
<feature type="compositionally biased region" description="Acidic residues" evidence="1">
    <location>
        <begin position="978"/>
        <end position="989"/>
    </location>
</feature>
<feature type="compositionally biased region" description="Basic and acidic residues" evidence="1">
    <location>
        <begin position="1003"/>
        <end position="1026"/>
    </location>
</feature>
<feature type="compositionally biased region" description="Low complexity" evidence="1">
    <location>
        <begin position="604"/>
        <end position="615"/>
    </location>
</feature>
<dbReference type="Proteomes" id="UP001281761">
    <property type="component" value="Unassembled WGS sequence"/>
</dbReference>
<dbReference type="Gene3D" id="3.40.50.1820">
    <property type="entry name" value="alpha/beta hydrolase"/>
    <property type="match status" value="1"/>
</dbReference>
<name>A0ABQ9YJ09_9EUKA</name>
<feature type="compositionally biased region" description="Basic and acidic residues" evidence="1">
    <location>
        <begin position="955"/>
        <end position="977"/>
    </location>
</feature>
<keyword evidence="3" id="KW-1185">Reference proteome</keyword>
<feature type="compositionally biased region" description="Polar residues" evidence="1">
    <location>
        <begin position="1027"/>
        <end position="1039"/>
    </location>
</feature>
<comment type="caution">
    <text evidence="2">The sequence shown here is derived from an EMBL/GenBank/DDBJ whole genome shotgun (WGS) entry which is preliminary data.</text>
</comment>
<keyword evidence="2" id="KW-0808">Transferase</keyword>
<evidence type="ECO:0000256" key="1">
    <source>
        <dbReference type="SAM" id="MobiDB-lite"/>
    </source>
</evidence>
<feature type="region of interest" description="Disordered" evidence="1">
    <location>
        <begin position="547"/>
        <end position="677"/>
    </location>
</feature>
<keyword evidence="2" id="KW-0012">Acyltransferase</keyword>
<evidence type="ECO:0000313" key="3">
    <source>
        <dbReference type="Proteomes" id="UP001281761"/>
    </source>
</evidence>
<gene>
    <name evidence="2" type="ORF">BLNAU_1286</name>
</gene>
<feature type="compositionally biased region" description="Low complexity" evidence="1">
    <location>
        <begin position="623"/>
        <end position="677"/>
    </location>
</feature>